<reference evidence="1 2" key="1">
    <citation type="submission" date="2014-10" db="EMBL/GenBank/DDBJ databases">
        <title>Draft genome of the hookworm Ancylostoma caninum.</title>
        <authorList>
            <person name="Mitreva M."/>
        </authorList>
    </citation>
    <scope>NUCLEOTIDE SEQUENCE [LARGE SCALE GENOMIC DNA]</scope>
    <source>
        <strain evidence="1 2">Baltimore</strain>
    </source>
</reference>
<proteinExistence type="predicted"/>
<sequence>MDRIAFSMNSRKTSGTAERIVELQEIKEKMMDILKSETRATPLPALVPGHNTPKRGRVVLSKQKTHKSPVRKMAKRTELKDVKMEPPTLEFYTGCIKPKDLNTCVLCDDSQPQLDHPDDEEVMVGSTVYWWGCTGCQAWAHPDCMQTRNCPICEGIFEPTG</sequence>
<name>A0A368GVL8_ANCCA</name>
<accession>A0A368GVL8</accession>
<evidence type="ECO:0000313" key="1">
    <source>
        <dbReference type="EMBL" id="RCN47007.1"/>
    </source>
</evidence>
<protein>
    <submittedName>
        <fullName evidence="1">Uncharacterized protein</fullName>
    </submittedName>
</protein>
<keyword evidence="2" id="KW-1185">Reference proteome</keyword>
<comment type="caution">
    <text evidence="1">The sequence shown here is derived from an EMBL/GenBank/DDBJ whole genome shotgun (WGS) entry which is preliminary data.</text>
</comment>
<organism evidence="1 2">
    <name type="scientific">Ancylostoma caninum</name>
    <name type="common">Dog hookworm</name>
    <dbReference type="NCBI Taxonomy" id="29170"/>
    <lineage>
        <taxon>Eukaryota</taxon>
        <taxon>Metazoa</taxon>
        <taxon>Ecdysozoa</taxon>
        <taxon>Nematoda</taxon>
        <taxon>Chromadorea</taxon>
        <taxon>Rhabditida</taxon>
        <taxon>Rhabditina</taxon>
        <taxon>Rhabditomorpha</taxon>
        <taxon>Strongyloidea</taxon>
        <taxon>Ancylostomatidae</taxon>
        <taxon>Ancylostomatinae</taxon>
        <taxon>Ancylostoma</taxon>
    </lineage>
</organism>
<dbReference type="OrthoDB" id="5864635at2759"/>
<gene>
    <name evidence="1" type="ORF">ANCCAN_06938</name>
</gene>
<evidence type="ECO:0000313" key="2">
    <source>
        <dbReference type="Proteomes" id="UP000252519"/>
    </source>
</evidence>
<dbReference type="Proteomes" id="UP000252519">
    <property type="component" value="Unassembled WGS sequence"/>
</dbReference>
<dbReference type="AlphaFoldDB" id="A0A368GVL8"/>
<dbReference type="EMBL" id="JOJR01000069">
    <property type="protein sequence ID" value="RCN47007.1"/>
    <property type="molecule type" value="Genomic_DNA"/>
</dbReference>